<proteinExistence type="inferred from homology"/>
<dbReference type="Gene3D" id="3.40.720.10">
    <property type="entry name" value="Alkaline Phosphatase, subunit A"/>
    <property type="match status" value="1"/>
</dbReference>
<dbReference type="PANTHER" id="PTHR45953">
    <property type="entry name" value="IDURONATE 2-SULFATASE"/>
    <property type="match status" value="1"/>
</dbReference>
<evidence type="ECO:0000256" key="3">
    <source>
        <dbReference type="ARBA" id="ARBA00022801"/>
    </source>
</evidence>
<evidence type="ECO:0000313" key="6">
    <source>
        <dbReference type="Proteomes" id="UP000617628"/>
    </source>
</evidence>
<comment type="caution">
    <text evidence="5">The sequence shown here is derived from an EMBL/GenBank/DDBJ whole genome shotgun (WGS) entry which is preliminary data.</text>
</comment>
<dbReference type="AlphaFoldDB" id="A0A934VTA4"/>
<dbReference type="InterPro" id="IPR017850">
    <property type="entry name" value="Alkaline_phosphatase_core_sf"/>
</dbReference>
<dbReference type="InterPro" id="IPR024607">
    <property type="entry name" value="Sulfatase_CS"/>
</dbReference>
<accession>A0A934VTA4</accession>
<name>A0A934VTA4_9BACT</name>
<evidence type="ECO:0000313" key="5">
    <source>
        <dbReference type="EMBL" id="MBK1879319.1"/>
    </source>
</evidence>
<reference evidence="5" key="1">
    <citation type="submission" date="2021-01" db="EMBL/GenBank/DDBJ databases">
        <title>Modified the classification status of verrucomicrobia.</title>
        <authorList>
            <person name="Feng X."/>
        </authorList>
    </citation>
    <scope>NUCLEOTIDE SEQUENCE</scope>
    <source>
        <strain evidence="5">KCTC 13126</strain>
    </source>
</reference>
<dbReference type="PROSITE" id="PS00523">
    <property type="entry name" value="SULFATASE_1"/>
    <property type="match status" value="1"/>
</dbReference>
<dbReference type="Pfam" id="PF00884">
    <property type="entry name" value="Sulfatase"/>
    <property type="match status" value="1"/>
</dbReference>
<dbReference type="InterPro" id="IPR000917">
    <property type="entry name" value="Sulfatase_N"/>
</dbReference>
<comment type="similarity">
    <text evidence="1">Belongs to the sulfatase family.</text>
</comment>
<evidence type="ECO:0000259" key="4">
    <source>
        <dbReference type="Pfam" id="PF00884"/>
    </source>
</evidence>
<dbReference type="RefSeq" id="WP_200357532.1">
    <property type="nucleotide sequence ID" value="NZ_JAENIL010000045.1"/>
</dbReference>
<evidence type="ECO:0000256" key="1">
    <source>
        <dbReference type="ARBA" id="ARBA00008779"/>
    </source>
</evidence>
<keyword evidence="2" id="KW-0479">Metal-binding</keyword>
<evidence type="ECO:0000256" key="2">
    <source>
        <dbReference type="ARBA" id="ARBA00022723"/>
    </source>
</evidence>
<dbReference type="EMBL" id="JAENIL010000045">
    <property type="protein sequence ID" value="MBK1879319.1"/>
    <property type="molecule type" value="Genomic_DNA"/>
</dbReference>
<keyword evidence="6" id="KW-1185">Reference proteome</keyword>
<gene>
    <name evidence="5" type="ORF">JIN87_20700</name>
</gene>
<sequence>MKNSKRPNILLVCTDSTRCDTLRFMGNQEAVSPHADRLASEGVCFEQAHTSSPVCTPARSSLITGLHAPLHGCLENGMTRREGLDTICDVLVNAGYWRIMAGKQHFGALPDFDRVVDPSSEELAKLSNSDEFLDDRAFDGSGVIKDAVVTARCIEEMGNALLDGKPFFAFCSIEAPHFPLKPPQRCLERIDQSSLPNLNYRPGEEDKWPKHLRDLIGLDEVGENESLALRDPEYWQEALGRSYDAKYREAIDEWRHRYYAYANYTDELLGRLLAFLDAKDLAADTLVIFTSDHGQQYFDHGFNDKHCWYDESWRVPLVMRQTGTLPAGSRLGFASWLDISSTIAAAGGTKWKGVQGFNLYTCIQYGGRSPRSCVAGTLFKSIALCTEKWKLEYYIEEGQGRLFDRVEDPKEQYDLWHSVEYRSIRDQLLIALLRWRADLEVVEERQRSLVVDGERGEDGKRIVAHRVGEATRRWRGIDSELRLDRAIQKIEDEICAGVGAG</sequence>
<dbReference type="GO" id="GO:0005737">
    <property type="term" value="C:cytoplasm"/>
    <property type="evidence" value="ECO:0007669"/>
    <property type="project" value="TreeGrafter"/>
</dbReference>
<dbReference type="GO" id="GO:0008484">
    <property type="term" value="F:sulfuric ester hydrolase activity"/>
    <property type="evidence" value="ECO:0007669"/>
    <property type="project" value="TreeGrafter"/>
</dbReference>
<dbReference type="Proteomes" id="UP000617628">
    <property type="component" value="Unassembled WGS sequence"/>
</dbReference>
<protein>
    <submittedName>
        <fullName evidence="5">Sulfatase-like hydrolase/transferase</fullName>
    </submittedName>
</protein>
<organism evidence="5 6">
    <name type="scientific">Pelagicoccus mobilis</name>
    <dbReference type="NCBI Taxonomy" id="415221"/>
    <lineage>
        <taxon>Bacteria</taxon>
        <taxon>Pseudomonadati</taxon>
        <taxon>Verrucomicrobiota</taxon>
        <taxon>Opitutia</taxon>
        <taxon>Puniceicoccales</taxon>
        <taxon>Pelagicoccaceae</taxon>
        <taxon>Pelagicoccus</taxon>
    </lineage>
</organism>
<keyword evidence="3 5" id="KW-0378">Hydrolase</keyword>
<dbReference type="SUPFAM" id="SSF53649">
    <property type="entry name" value="Alkaline phosphatase-like"/>
    <property type="match status" value="1"/>
</dbReference>
<dbReference type="GO" id="GO:0046872">
    <property type="term" value="F:metal ion binding"/>
    <property type="evidence" value="ECO:0007669"/>
    <property type="project" value="UniProtKB-KW"/>
</dbReference>
<dbReference type="PANTHER" id="PTHR45953:SF1">
    <property type="entry name" value="IDURONATE 2-SULFATASE"/>
    <property type="match status" value="1"/>
</dbReference>
<feature type="domain" description="Sulfatase N-terminal" evidence="4">
    <location>
        <begin position="7"/>
        <end position="348"/>
    </location>
</feature>